<proteinExistence type="predicted"/>
<feature type="chain" id="PRO_5035205056" description="Secreted protein" evidence="1">
    <location>
        <begin position="17"/>
        <end position="133"/>
    </location>
</feature>
<feature type="signal peptide" evidence="1">
    <location>
        <begin position="1"/>
        <end position="16"/>
    </location>
</feature>
<evidence type="ECO:0000256" key="1">
    <source>
        <dbReference type="SAM" id="SignalP"/>
    </source>
</evidence>
<keyword evidence="3" id="KW-1185">Reference proteome</keyword>
<gene>
    <name evidence="2" type="ORF">JI744_07965</name>
</gene>
<dbReference type="RefSeq" id="WP_202659236.1">
    <property type="nucleotide sequence ID" value="NZ_JAESVP010000003.1"/>
</dbReference>
<dbReference type="Proteomes" id="UP000619033">
    <property type="component" value="Unassembled WGS sequence"/>
</dbReference>
<dbReference type="InterPro" id="IPR046576">
    <property type="entry name" value="DUF6636"/>
</dbReference>
<evidence type="ECO:0000313" key="2">
    <source>
        <dbReference type="EMBL" id="MBL4928037.1"/>
    </source>
</evidence>
<evidence type="ECO:0000313" key="3">
    <source>
        <dbReference type="Proteomes" id="UP000619033"/>
    </source>
</evidence>
<sequence>MKLVLPLILLSGPVLADDLIFFHSPSSDIQCMIATGDYPAARCDVMEVTNLSHPIPPADCDLDWGHAFEVGPIGRGAPACVGDTVASPDAMELGYGQSVELGGFRCISERAGMTCVNGQGHGFTVAKASQKMF</sequence>
<accession>A0A8J7SU12</accession>
<reference evidence="2" key="1">
    <citation type="submission" date="2021-01" db="EMBL/GenBank/DDBJ databases">
        <title>Genome seq and assembly of Tabrizicola sp. KVB23.</title>
        <authorList>
            <person name="Chhetri G."/>
        </authorList>
    </citation>
    <scope>NUCLEOTIDE SEQUENCE</scope>
    <source>
        <strain evidence="2">KVB23</strain>
    </source>
</reference>
<dbReference type="EMBL" id="JAESVP010000003">
    <property type="protein sequence ID" value="MBL4928037.1"/>
    <property type="molecule type" value="Genomic_DNA"/>
</dbReference>
<comment type="caution">
    <text evidence="2">The sequence shown here is derived from an EMBL/GenBank/DDBJ whole genome shotgun (WGS) entry which is preliminary data.</text>
</comment>
<evidence type="ECO:0008006" key="4">
    <source>
        <dbReference type="Google" id="ProtNLM"/>
    </source>
</evidence>
<dbReference type="AlphaFoldDB" id="A0A8J7SU12"/>
<organism evidence="2 3">
    <name type="scientific">Fuscibacter oryzae</name>
    <dbReference type="NCBI Taxonomy" id="2803939"/>
    <lineage>
        <taxon>Bacteria</taxon>
        <taxon>Pseudomonadati</taxon>
        <taxon>Pseudomonadota</taxon>
        <taxon>Alphaproteobacteria</taxon>
        <taxon>Rhodobacterales</taxon>
        <taxon>Paracoccaceae</taxon>
        <taxon>Fuscibacter</taxon>
    </lineage>
</organism>
<keyword evidence="1" id="KW-0732">Signal</keyword>
<protein>
    <recommendedName>
        <fullName evidence="4">Secreted protein</fullName>
    </recommendedName>
</protein>
<name>A0A8J7SU12_9RHOB</name>
<dbReference type="Pfam" id="PF20341">
    <property type="entry name" value="DUF6636"/>
    <property type="match status" value="1"/>
</dbReference>